<evidence type="ECO:0000313" key="9">
    <source>
        <dbReference type="EMBL" id="PKU72020.1"/>
    </source>
</evidence>
<evidence type="ECO:0000313" key="10">
    <source>
        <dbReference type="Proteomes" id="UP000233837"/>
    </source>
</evidence>
<dbReference type="GO" id="GO:0006865">
    <property type="term" value="P:amino acid transport"/>
    <property type="evidence" value="ECO:0007669"/>
    <property type="project" value="UniProtKB-KW"/>
</dbReference>
<protein>
    <recommendedName>
        <fullName evidence="8">Amino acid transporter transmembrane domain-containing protein</fullName>
    </recommendedName>
</protein>
<feature type="transmembrane region" description="Helical" evidence="7">
    <location>
        <begin position="225"/>
        <end position="245"/>
    </location>
</feature>
<evidence type="ECO:0000256" key="5">
    <source>
        <dbReference type="ARBA" id="ARBA00022989"/>
    </source>
</evidence>
<feature type="transmembrane region" description="Helical" evidence="7">
    <location>
        <begin position="110"/>
        <end position="129"/>
    </location>
</feature>
<dbReference type="Pfam" id="PF01490">
    <property type="entry name" value="Aa_trans"/>
    <property type="match status" value="1"/>
</dbReference>
<accession>A0A2I0W8P8</accession>
<keyword evidence="4" id="KW-0029">Amino-acid transport</keyword>
<feature type="domain" description="Amino acid transporter transmembrane" evidence="8">
    <location>
        <begin position="4"/>
        <end position="246"/>
    </location>
</feature>
<organism evidence="9 10">
    <name type="scientific">Dendrobium catenatum</name>
    <dbReference type="NCBI Taxonomy" id="906689"/>
    <lineage>
        <taxon>Eukaryota</taxon>
        <taxon>Viridiplantae</taxon>
        <taxon>Streptophyta</taxon>
        <taxon>Embryophyta</taxon>
        <taxon>Tracheophyta</taxon>
        <taxon>Spermatophyta</taxon>
        <taxon>Magnoliopsida</taxon>
        <taxon>Liliopsida</taxon>
        <taxon>Asparagales</taxon>
        <taxon>Orchidaceae</taxon>
        <taxon>Epidendroideae</taxon>
        <taxon>Malaxideae</taxon>
        <taxon>Dendrobiinae</taxon>
        <taxon>Dendrobium</taxon>
    </lineage>
</organism>
<keyword evidence="5 7" id="KW-1133">Transmembrane helix</keyword>
<feature type="transmembrane region" description="Helical" evidence="7">
    <location>
        <begin position="141"/>
        <end position="165"/>
    </location>
</feature>
<evidence type="ECO:0000259" key="8">
    <source>
        <dbReference type="Pfam" id="PF01490"/>
    </source>
</evidence>
<reference evidence="9 10" key="2">
    <citation type="journal article" date="2017" name="Nature">
        <title>The Apostasia genome and the evolution of orchids.</title>
        <authorList>
            <person name="Zhang G.Q."/>
            <person name="Liu K.W."/>
            <person name="Li Z."/>
            <person name="Lohaus R."/>
            <person name="Hsiao Y.Y."/>
            <person name="Niu S.C."/>
            <person name="Wang J.Y."/>
            <person name="Lin Y.C."/>
            <person name="Xu Q."/>
            <person name="Chen L.J."/>
            <person name="Yoshida K."/>
            <person name="Fujiwara S."/>
            <person name="Wang Z.W."/>
            <person name="Zhang Y.Q."/>
            <person name="Mitsuda N."/>
            <person name="Wang M."/>
            <person name="Liu G.H."/>
            <person name="Pecoraro L."/>
            <person name="Huang H.X."/>
            <person name="Xiao X.J."/>
            <person name="Lin M."/>
            <person name="Wu X.Y."/>
            <person name="Wu W.L."/>
            <person name="Chen Y.Y."/>
            <person name="Chang S.B."/>
            <person name="Sakamoto S."/>
            <person name="Ohme-Takagi M."/>
            <person name="Yagi M."/>
            <person name="Zeng S.J."/>
            <person name="Shen C.Y."/>
            <person name="Yeh C.M."/>
            <person name="Luo Y.B."/>
            <person name="Tsai W.C."/>
            <person name="Van de Peer Y."/>
            <person name="Liu Z.J."/>
        </authorList>
    </citation>
    <scope>NUCLEOTIDE SEQUENCE [LARGE SCALE GENOMIC DNA]</scope>
    <source>
        <tissue evidence="9">The whole plant</tissue>
    </source>
</reference>
<comment type="subcellular location">
    <subcellularLocation>
        <location evidence="1">Membrane</location>
    </subcellularLocation>
</comment>
<evidence type="ECO:0000256" key="6">
    <source>
        <dbReference type="ARBA" id="ARBA00023136"/>
    </source>
</evidence>
<evidence type="ECO:0000256" key="7">
    <source>
        <dbReference type="SAM" id="Phobius"/>
    </source>
</evidence>
<reference evidence="9 10" key="1">
    <citation type="journal article" date="2016" name="Sci. Rep.">
        <title>The Dendrobium catenatum Lindl. genome sequence provides insights into polysaccharide synthase, floral development and adaptive evolution.</title>
        <authorList>
            <person name="Zhang G.Q."/>
            <person name="Xu Q."/>
            <person name="Bian C."/>
            <person name="Tsai W.C."/>
            <person name="Yeh C.M."/>
            <person name="Liu K.W."/>
            <person name="Yoshida K."/>
            <person name="Zhang L.S."/>
            <person name="Chang S.B."/>
            <person name="Chen F."/>
            <person name="Shi Y."/>
            <person name="Su Y.Y."/>
            <person name="Zhang Y.Q."/>
            <person name="Chen L.J."/>
            <person name="Yin Y."/>
            <person name="Lin M."/>
            <person name="Huang H."/>
            <person name="Deng H."/>
            <person name="Wang Z.W."/>
            <person name="Zhu S.L."/>
            <person name="Zhao X."/>
            <person name="Deng C."/>
            <person name="Niu S.C."/>
            <person name="Huang J."/>
            <person name="Wang M."/>
            <person name="Liu G.H."/>
            <person name="Yang H.J."/>
            <person name="Xiao X.J."/>
            <person name="Hsiao Y.Y."/>
            <person name="Wu W.L."/>
            <person name="Chen Y.Y."/>
            <person name="Mitsuda N."/>
            <person name="Ohme-Takagi M."/>
            <person name="Luo Y.B."/>
            <person name="Van de Peer Y."/>
            <person name="Liu Z.J."/>
        </authorList>
    </citation>
    <scope>NUCLEOTIDE SEQUENCE [LARGE SCALE GENOMIC DNA]</scope>
    <source>
        <tissue evidence="9">The whole plant</tissue>
    </source>
</reference>
<keyword evidence="6 7" id="KW-0472">Membrane</keyword>
<feature type="transmembrane region" description="Helical" evidence="7">
    <location>
        <begin position="68"/>
        <end position="90"/>
    </location>
</feature>
<evidence type="ECO:0000256" key="3">
    <source>
        <dbReference type="ARBA" id="ARBA00022692"/>
    </source>
</evidence>
<dbReference type="Proteomes" id="UP000233837">
    <property type="component" value="Unassembled WGS sequence"/>
</dbReference>
<evidence type="ECO:0000256" key="2">
    <source>
        <dbReference type="ARBA" id="ARBA00022448"/>
    </source>
</evidence>
<dbReference type="GO" id="GO:0016020">
    <property type="term" value="C:membrane"/>
    <property type="evidence" value="ECO:0007669"/>
    <property type="project" value="UniProtKB-SubCell"/>
</dbReference>
<gene>
    <name evidence="9" type="ORF">MA16_Dca007384</name>
</gene>
<dbReference type="InterPro" id="IPR013057">
    <property type="entry name" value="AA_transpt_TM"/>
</dbReference>
<keyword evidence="2" id="KW-0813">Transport</keyword>
<dbReference type="AlphaFoldDB" id="A0A2I0W8P8"/>
<sequence length="318" mass="35238">MMQIVLYTELYSYCVEFIILEGDNLTRMFPGVAFDWGGIHLDSSHFFGILTALVVLPTVCLRDLRVLSYLSAGGVFATILVFFSVISVGATDGIGYHQTGEVVRWSGVPFAVGIYGFCYSGHAVFPNIYQSMADRTKFTRALVICFSLCTAIYGSFAAISFLMFGESTLSQITLNLPKDAVASKVALWTTVINPFTKYALLLNPLARSIEELLPLGISCSVWCSVLLRTALVLSTVFIAFILPFFGSCDVSDWLSIQYTSGYHNANLMLLEDIKEQSHKFAGYCMRGYCSCGLHQCDYGDLQFNIKDCEALLILQVPW</sequence>
<evidence type="ECO:0000256" key="4">
    <source>
        <dbReference type="ARBA" id="ARBA00022970"/>
    </source>
</evidence>
<proteinExistence type="predicted"/>
<keyword evidence="3 7" id="KW-0812">Transmembrane</keyword>
<dbReference type="PANTHER" id="PTHR48017">
    <property type="entry name" value="OS05G0424000 PROTEIN-RELATED"/>
    <property type="match status" value="1"/>
</dbReference>
<evidence type="ECO:0000256" key="1">
    <source>
        <dbReference type="ARBA" id="ARBA00004370"/>
    </source>
</evidence>
<name>A0A2I0W8P8_9ASPA</name>
<keyword evidence="10" id="KW-1185">Reference proteome</keyword>
<feature type="transmembrane region" description="Helical" evidence="7">
    <location>
        <begin position="44"/>
        <end position="61"/>
    </location>
</feature>
<dbReference type="EMBL" id="KZ502845">
    <property type="protein sequence ID" value="PKU72020.1"/>
    <property type="molecule type" value="Genomic_DNA"/>
</dbReference>